<accession>A0A9K3DTJ1</accession>
<keyword evidence="6 8" id="KW-0489">Methyltransferase</keyword>
<dbReference type="EC" id="2.1.1.143" evidence="8"/>
<evidence type="ECO:0000313" key="9">
    <source>
        <dbReference type="Proteomes" id="UP000215914"/>
    </source>
</evidence>
<name>A0A9K3DTJ1_HELAN</name>
<evidence type="ECO:0000256" key="3">
    <source>
        <dbReference type="ARBA" id="ARBA00023011"/>
    </source>
</evidence>
<keyword evidence="3" id="KW-0756">Sterol biosynthesis</keyword>
<dbReference type="InterPro" id="IPR030384">
    <property type="entry name" value="MeTrfase_SMT"/>
</dbReference>
<organism evidence="8 9">
    <name type="scientific">Helianthus annuus</name>
    <name type="common">Common sunflower</name>
    <dbReference type="NCBI Taxonomy" id="4232"/>
    <lineage>
        <taxon>Eukaryota</taxon>
        <taxon>Viridiplantae</taxon>
        <taxon>Streptophyta</taxon>
        <taxon>Embryophyta</taxon>
        <taxon>Tracheophyta</taxon>
        <taxon>Spermatophyta</taxon>
        <taxon>Magnoliopsida</taxon>
        <taxon>eudicotyledons</taxon>
        <taxon>Gunneridae</taxon>
        <taxon>Pentapetalae</taxon>
        <taxon>asterids</taxon>
        <taxon>campanulids</taxon>
        <taxon>Asterales</taxon>
        <taxon>Asteraceae</taxon>
        <taxon>Asteroideae</taxon>
        <taxon>Heliantheae alliance</taxon>
        <taxon>Heliantheae</taxon>
        <taxon>Helianthus</taxon>
    </lineage>
</organism>
<keyword evidence="2" id="KW-0752">Steroid biosynthesis</keyword>
<evidence type="ECO:0000256" key="6">
    <source>
        <dbReference type="PROSITE-ProRule" id="PRU01022"/>
    </source>
</evidence>
<comment type="caution">
    <text evidence="8">The sequence shown here is derived from an EMBL/GenBank/DDBJ whole genome shotgun (WGS) entry which is preliminary data.</text>
</comment>
<dbReference type="InterPro" id="IPR029063">
    <property type="entry name" value="SAM-dependent_MTases_sf"/>
</dbReference>
<evidence type="ECO:0000256" key="4">
    <source>
        <dbReference type="ARBA" id="ARBA00023166"/>
    </source>
</evidence>
<dbReference type="PANTHER" id="PTHR44742">
    <property type="match status" value="1"/>
</dbReference>
<protein>
    <submittedName>
        <fullName evidence="8">24-methylenesterol C-methyltransferase</fullName>
        <ecNumber evidence="8">2.1.1.143</ecNumber>
    </submittedName>
</protein>
<dbReference type="Gramene" id="mRNA:HanXRQr2_Chr16g0748991">
    <property type="protein sequence ID" value="mRNA:HanXRQr2_Chr16g0748991"/>
    <property type="gene ID" value="HanXRQr2_Chr16g0748991"/>
</dbReference>
<dbReference type="PROSITE" id="PS51685">
    <property type="entry name" value="SAM_MT_ERG6_SMT"/>
    <property type="match status" value="1"/>
</dbReference>
<dbReference type="GO" id="GO:0032259">
    <property type="term" value="P:methylation"/>
    <property type="evidence" value="ECO:0007669"/>
    <property type="project" value="UniProtKB-KW"/>
</dbReference>
<gene>
    <name evidence="8" type="ORF">HanXRQr2_Chr16g0748991</name>
</gene>
<keyword evidence="2" id="KW-0444">Lipid biosynthesis</keyword>
<keyword evidence="5" id="KW-0753">Steroid metabolism</keyword>
<dbReference type="Gene3D" id="3.40.50.150">
    <property type="entry name" value="Vaccinia Virus protein VP39"/>
    <property type="match status" value="1"/>
</dbReference>
<keyword evidence="9" id="KW-1185">Reference proteome</keyword>
<dbReference type="SUPFAM" id="SSF53335">
    <property type="entry name" value="S-adenosyl-L-methionine-dependent methyltransferases"/>
    <property type="match status" value="1"/>
</dbReference>
<proteinExistence type="inferred from homology"/>
<keyword evidence="1 6" id="KW-0808">Transferase</keyword>
<dbReference type="GO" id="GO:0016126">
    <property type="term" value="P:sterol biosynthetic process"/>
    <property type="evidence" value="ECO:0007669"/>
    <property type="project" value="UniProtKB-KW"/>
</dbReference>
<dbReference type="PANTHER" id="PTHR44742:SF2">
    <property type="entry name" value="24-METHYLENESTEROL C-METHYLTRANSFERASE 2"/>
    <property type="match status" value="1"/>
</dbReference>
<dbReference type="AlphaFoldDB" id="A0A9K3DTJ1"/>
<evidence type="ECO:0000259" key="7">
    <source>
        <dbReference type="PROSITE" id="PS51685"/>
    </source>
</evidence>
<feature type="domain" description="SAM-dependent methyltransferase Erg6/SMT-type" evidence="7">
    <location>
        <begin position="1"/>
        <end position="72"/>
    </location>
</feature>
<dbReference type="GO" id="GO:0030797">
    <property type="term" value="F:24-methylenesterol C-methyltransferase activity"/>
    <property type="evidence" value="ECO:0007669"/>
    <property type="project" value="UniProtKB-EC"/>
</dbReference>
<keyword evidence="2" id="KW-0443">Lipid metabolism</keyword>
<evidence type="ECO:0000256" key="1">
    <source>
        <dbReference type="ARBA" id="ARBA00022679"/>
    </source>
</evidence>
<keyword evidence="6" id="KW-0949">S-adenosyl-L-methionine</keyword>
<evidence type="ECO:0000256" key="2">
    <source>
        <dbReference type="ARBA" id="ARBA00022955"/>
    </source>
</evidence>
<evidence type="ECO:0000313" key="8">
    <source>
        <dbReference type="EMBL" id="KAF5760071.1"/>
    </source>
</evidence>
<dbReference type="EMBL" id="MNCJ02000331">
    <property type="protein sequence ID" value="KAF5760071.1"/>
    <property type="molecule type" value="Genomic_DNA"/>
</dbReference>
<comment type="similarity">
    <text evidence="6">Belongs to the class I-like SAM-binding methyltransferase superfamily. Erg6/SMT family.</text>
</comment>
<reference evidence="8" key="1">
    <citation type="journal article" date="2017" name="Nature">
        <title>The sunflower genome provides insights into oil metabolism, flowering and Asterid evolution.</title>
        <authorList>
            <person name="Badouin H."/>
            <person name="Gouzy J."/>
            <person name="Grassa C.J."/>
            <person name="Murat F."/>
            <person name="Staton S.E."/>
            <person name="Cottret L."/>
            <person name="Lelandais-Briere C."/>
            <person name="Owens G.L."/>
            <person name="Carrere S."/>
            <person name="Mayjonade B."/>
            <person name="Legrand L."/>
            <person name="Gill N."/>
            <person name="Kane N.C."/>
            <person name="Bowers J.E."/>
            <person name="Hubner S."/>
            <person name="Bellec A."/>
            <person name="Berard A."/>
            <person name="Berges H."/>
            <person name="Blanchet N."/>
            <person name="Boniface M.C."/>
            <person name="Brunel D."/>
            <person name="Catrice O."/>
            <person name="Chaidir N."/>
            <person name="Claudel C."/>
            <person name="Donnadieu C."/>
            <person name="Faraut T."/>
            <person name="Fievet G."/>
            <person name="Helmstetter N."/>
            <person name="King M."/>
            <person name="Knapp S.J."/>
            <person name="Lai Z."/>
            <person name="Le Paslier M.C."/>
            <person name="Lippi Y."/>
            <person name="Lorenzon L."/>
            <person name="Mandel J.R."/>
            <person name="Marage G."/>
            <person name="Marchand G."/>
            <person name="Marquand E."/>
            <person name="Bret-Mestries E."/>
            <person name="Morien E."/>
            <person name="Nambeesan S."/>
            <person name="Nguyen T."/>
            <person name="Pegot-Espagnet P."/>
            <person name="Pouilly N."/>
            <person name="Raftis F."/>
            <person name="Sallet E."/>
            <person name="Schiex T."/>
            <person name="Thomas J."/>
            <person name="Vandecasteele C."/>
            <person name="Vares D."/>
            <person name="Vear F."/>
            <person name="Vautrin S."/>
            <person name="Crespi M."/>
            <person name="Mangin B."/>
            <person name="Burke J.M."/>
            <person name="Salse J."/>
            <person name="Munos S."/>
            <person name="Vincourt P."/>
            <person name="Rieseberg L.H."/>
            <person name="Langlade N.B."/>
        </authorList>
    </citation>
    <scope>NUCLEOTIDE SEQUENCE</scope>
    <source>
        <tissue evidence="8">Leaves</tissue>
    </source>
</reference>
<dbReference type="Proteomes" id="UP000215914">
    <property type="component" value="Unassembled WGS sequence"/>
</dbReference>
<sequence length="105" mass="11072">MGWGQSFHFSPAIKGKSNLESSRIHEQMAVDLIGVKAGQKILDAGCGIGGPMRAIVSHSGCNVTGITINEYQTRGVKIGGSERTGCGFMRVREVAGGFSRGVMVM</sequence>
<keyword evidence="4" id="KW-1207">Sterol metabolism</keyword>
<reference evidence="8" key="2">
    <citation type="submission" date="2020-06" db="EMBL/GenBank/DDBJ databases">
        <title>Helianthus annuus Genome sequencing and assembly Release 2.</title>
        <authorList>
            <person name="Gouzy J."/>
            <person name="Langlade N."/>
            <person name="Munos S."/>
        </authorList>
    </citation>
    <scope>NUCLEOTIDE SEQUENCE</scope>
    <source>
        <tissue evidence="8">Leaves</tissue>
    </source>
</reference>
<evidence type="ECO:0000256" key="5">
    <source>
        <dbReference type="ARBA" id="ARBA00023221"/>
    </source>
</evidence>
<dbReference type="Pfam" id="PF02353">
    <property type="entry name" value="CMAS"/>
    <property type="match status" value="1"/>
</dbReference>
<dbReference type="CDD" id="cd02440">
    <property type="entry name" value="AdoMet_MTases"/>
    <property type="match status" value="1"/>
</dbReference>